<evidence type="ECO:0000259" key="1">
    <source>
        <dbReference type="Pfam" id="PF00561"/>
    </source>
</evidence>
<evidence type="ECO:0000313" key="2">
    <source>
        <dbReference type="EMBL" id="WXK74730.1"/>
    </source>
</evidence>
<dbReference type="InterPro" id="IPR000073">
    <property type="entry name" value="AB_hydrolase_1"/>
</dbReference>
<dbReference type="GO" id="GO:0016787">
    <property type="term" value="F:hydrolase activity"/>
    <property type="evidence" value="ECO:0007669"/>
    <property type="project" value="UniProtKB-KW"/>
</dbReference>
<gene>
    <name evidence="2" type="ORF">WAB15_01385</name>
</gene>
<dbReference type="PANTHER" id="PTHR43433">
    <property type="entry name" value="HYDROLASE, ALPHA/BETA FOLD FAMILY PROTEIN"/>
    <property type="match status" value="1"/>
</dbReference>
<dbReference type="InterPro" id="IPR029058">
    <property type="entry name" value="AB_hydrolase_fold"/>
</dbReference>
<dbReference type="EMBL" id="CP147982">
    <property type="protein sequence ID" value="WXK74730.1"/>
    <property type="molecule type" value="Genomic_DNA"/>
</dbReference>
<sequence>MLRYTHDTVPSQFVEAGGVRYAYRRFGEPNGTPLVFFQHFMGNLDDHDSALTDAFAQEREVILFNNAGVASSGGRTPDTIEQMARDAGTFIHAVGLTVIDILAHSMGGLVGQQVALDRPELVRKLILVGTAPRGGQGLGAMPPETEALFFETYDRQEDMWLPILFSPSKESQAAGRSYVERITARLDRDAPVAPEAVQAQAAAIGTWGARMDDTYGYLAGLKQPTLVVNGNNDIIVPTVNSYLLQQHAPNAQLILYPDANHGAHHQYPELFVKHAKLFLDSE</sequence>
<protein>
    <submittedName>
        <fullName evidence="2">Alpha/beta hydrolase</fullName>
    </submittedName>
</protein>
<dbReference type="PANTHER" id="PTHR43433:SF5">
    <property type="entry name" value="AB HYDROLASE-1 DOMAIN-CONTAINING PROTEIN"/>
    <property type="match status" value="1"/>
</dbReference>
<keyword evidence="3" id="KW-1185">Reference proteome</keyword>
<proteinExistence type="predicted"/>
<dbReference type="Gene3D" id="3.40.50.1820">
    <property type="entry name" value="alpha/beta hydrolase"/>
    <property type="match status" value="1"/>
</dbReference>
<dbReference type="InterPro" id="IPR050471">
    <property type="entry name" value="AB_hydrolase"/>
</dbReference>
<reference evidence="2 3" key="1">
    <citation type="submission" date="2024-03" db="EMBL/GenBank/DDBJ databases">
        <title>The complete genome of Streptomyces sirii sp.nov.</title>
        <authorList>
            <person name="Zakalyukina Y.V."/>
            <person name="Belik A.R."/>
            <person name="Biryukov M.V."/>
            <person name="Baturina O.A."/>
            <person name="Kabilov M.R."/>
        </authorList>
    </citation>
    <scope>NUCLEOTIDE SEQUENCE [LARGE SCALE GENOMIC DNA]</scope>
    <source>
        <strain evidence="2 3">BP-8</strain>
    </source>
</reference>
<evidence type="ECO:0000313" key="3">
    <source>
        <dbReference type="Proteomes" id="UP001626628"/>
    </source>
</evidence>
<accession>A0ABZ2QEC6</accession>
<dbReference type="Pfam" id="PF00561">
    <property type="entry name" value="Abhydrolase_1"/>
    <property type="match status" value="1"/>
</dbReference>
<feature type="domain" description="AB hydrolase-1" evidence="1">
    <location>
        <begin position="33"/>
        <end position="265"/>
    </location>
</feature>
<dbReference type="RefSeq" id="WP_407284960.1">
    <property type="nucleotide sequence ID" value="NZ_CP147982.1"/>
</dbReference>
<dbReference type="SUPFAM" id="SSF53474">
    <property type="entry name" value="alpha/beta-Hydrolases"/>
    <property type="match status" value="1"/>
</dbReference>
<dbReference type="Proteomes" id="UP001626628">
    <property type="component" value="Chromosome"/>
</dbReference>
<organism evidence="2 3">
    <name type="scientific">Streptomyces sirii</name>
    <dbReference type="NCBI Taxonomy" id="3127701"/>
    <lineage>
        <taxon>Bacteria</taxon>
        <taxon>Bacillati</taxon>
        <taxon>Actinomycetota</taxon>
        <taxon>Actinomycetes</taxon>
        <taxon>Kitasatosporales</taxon>
        <taxon>Streptomycetaceae</taxon>
        <taxon>Streptomyces</taxon>
    </lineage>
</organism>
<dbReference type="PRINTS" id="PR00111">
    <property type="entry name" value="ABHYDROLASE"/>
</dbReference>
<name>A0ABZ2QEC6_9ACTN</name>
<keyword evidence="2" id="KW-0378">Hydrolase</keyword>